<name>A0A6J6CZ21_9ZZZZ</name>
<proteinExistence type="predicted"/>
<reference evidence="1" key="1">
    <citation type="submission" date="2020-05" db="EMBL/GenBank/DDBJ databases">
        <authorList>
            <person name="Chiriac C."/>
            <person name="Salcher M."/>
            <person name="Ghai R."/>
            <person name="Kavagutti S V."/>
        </authorList>
    </citation>
    <scope>NUCLEOTIDE SEQUENCE</scope>
</reference>
<dbReference type="EMBL" id="CAEZSV010000147">
    <property type="protein sequence ID" value="CAB4556737.1"/>
    <property type="molecule type" value="Genomic_DNA"/>
</dbReference>
<protein>
    <submittedName>
        <fullName evidence="1">Unannotated protein</fullName>
    </submittedName>
</protein>
<organism evidence="1">
    <name type="scientific">freshwater metagenome</name>
    <dbReference type="NCBI Taxonomy" id="449393"/>
    <lineage>
        <taxon>unclassified sequences</taxon>
        <taxon>metagenomes</taxon>
        <taxon>ecological metagenomes</taxon>
    </lineage>
</organism>
<sequence length="50" mass="5742">MITIFHGDASEVEKKAIERALLLMMQERERAANAQYGKPILRAPLEMNQK</sequence>
<gene>
    <name evidence="1" type="ORF">UFOPK1506_00803</name>
</gene>
<dbReference type="AlphaFoldDB" id="A0A6J6CZ21"/>
<accession>A0A6J6CZ21</accession>
<evidence type="ECO:0000313" key="1">
    <source>
        <dbReference type="EMBL" id="CAB4556737.1"/>
    </source>
</evidence>